<feature type="compositionally biased region" description="Gly residues" evidence="1">
    <location>
        <begin position="415"/>
        <end position="502"/>
    </location>
</feature>
<feature type="compositionally biased region" description="Basic and acidic residues" evidence="1">
    <location>
        <begin position="296"/>
        <end position="305"/>
    </location>
</feature>
<feature type="region of interest" description="Disordered" evidence="1">
    <location>
        <begin position="275"/>
        <end position="316"/>
    </location>
</feature>
<gene>
    <name evidence="2" type="ORF">B0I28_104140</name>
</gene>
<evidence type="ECO:0000313" key="3">
    <source>
        <dbReference type="Proteomes" id="UP000238176"/>
    </source>
</evidence>
<dbReference type="PRINTS" id="PR01228">
    <property type="entry name" value="EGGSHELL"/>
</dbReference>
<proteinExistence type="predicted"/>
<accession>A0A2T0UM28</accession>
<reference evidence="2 3" key="1">
    <citation type="submission" date="2018-03" db="EMBL/GenBank/DDBJ databases">
        <title>Genomic Encyclopedia of Type Strains, Phase III (KMG-III): the genomes of soil and plant-associated and newly described type strains.</title>
        <authorList>
            <person name="Whitman W."/>
        </authorList>
    </citation>
    <scope>NUCLEOTIDE SEQUENCE [LARGE SCALE GENOMIC DNA]</scope>
    <source>
        <strain evidence="2 3">CGMCC 4.7067</strain>
    </source>
</reference>
<keyword evidence="3" id="KW-1185">Reference proteome</keyword>
<dbReference type="Proteomes" id="UP000238176">
    <property type="component" value="Unassembled WGS sequence"/>
</dbReference>
<feature type="compositionally biased region" description="Basic and acidic residues" evidence="1">
    <location>
        <begin position="275"/>
        <end position="286"/>
    </location>
</feature>
<organism evidence="2 3">
    <name type="scientific">Glycomyces artemisiae</name>
    <dbReference type="NCBI Taxonomy" id="1076443"/>
    <lineage>
        <taxon>Bacteria</taxon>
        <taxon>Bacillati</taxon>
        <taxon>Actinomycetota</taxon>
        <taxon>Actinomycetes</taxon>
        <taxon>Glycomycetales</taxon>
        <taxon>Glycomycetaceae</taxon>
        <taxon>Glycomyces</taxon>
    </lineage>
</organism>
<dbReference type="OrthoDB" id="5183843at2"/>
<evidence type="ECO:0000313" key="2">
    <source>
        <dbReference type="EMBL" id="PRY58985.1"/>
    </source>
</evidence>
<evidence type="ECO:0000256" key="1">
    <source>
        <dbReference type="SAM" id="MobiDB-lite"/>
    </source>
</evidence>
<sequence length="536" mass="55468">MGDIEFAGETYGGVTGQEEISGQDASANAVYRNRTPCSNSSCTNTNTTFEEAWIKLVSAIPVTGQVQRFTCVAAGTAAPTPEEVRGLVAQVRPMNEDDLALREISRHWIEFNQQFALDENEGVAKVLDQKLTELANGWQGEDFDAFAEQMETVFANCAQIQADIGDNTSGLIGLLEFKAEEIFALQGGESYELPYPAPQYWVEDEGGLFSDPTVHHRVPFKDGDCEITDGCSWDGEDDSANRAMELGGFDGDYANELGQYVTDQTERHLARLKREHPEATEEELRPQAEQLATQDGDERAKRDYDAGSQDFQSRAAEQNDTVLARWEDAEIAAQEFTPSVETVQDTTFRESGADLDSGGYSPPSGGDFNGSPTSTGSSGMTPPPTTTKFGEGTTTSTVPSWSPDDAGSDDDPSGGLAGGGLGSGGLPGGGAGGGLPGGGAGGGVGGGIGSGMGLFGPAAGGGAGTGAGAKAGGAGLGKGQGLFGKTAGGAGMMAGGAGGRPGAAGDEDGEGQETWLTEDEDVWGLARFEDENDPLA</sequence>
<dbReference type="RefSeq" id="WP_106364092.1">
    <property type="nucleotide sequence ID" value="NZ_PVTJ01000004.1"/>
</dbReference>
<comment type="caution">
    <text evidence="2">The sequence shown here is derived from an EMBL/GenBank/DDBJ whole genome shotgun (WGS) entry which is preliminary data.</text>
</comment>
<dbReference type="EMBL" id="PVTJ01000004">
    <property type="protein sequence ID" value="PRY58985.1"/>
    <property type="molecule type" value="Genomic_DNA"/>
</dbReference>
<feature type="compositionally biased region" description="Low complexity" evidence="1">
    <location>
        <begin position="357"/>
        <end position="405"/>
    </location>
</feature>
<feature type="region of interest" description="Disordered" evidence="1">
    <location>
        <begin position="350"/>
        <end position="536"/>
    </location>
</feature>
<protein>
    <submittedName>
        <fullName evidence="2">Uncharacterized protein</fullName>
    </submittedName>
</protein>
<dbReference type="AlphaFoldDB" id="A0A2T0UM28"/>
<feature type="compositionally biased region" description="Acidic residues" evidence="1">
    <location>
        <begin position="505"/>
        <end position="522"/>
    </location>
</feature>
<name>A0A2T0UM28_9ACTN</name>